<sequence length="75" mass="8178">MAGMQFTGRNATWIRIKPFRPDCRDFLTSLRAIQPAAAEPAWIASSQGLLAMTVLRQWRAAAADVVLAFATASNV</sequence>
<evidence type="ECO:0000313" key="3">
    <source>
        <dbReference type="Proteomes" id="UP000193553"/>
    </source>
</evidence>
<evidence type="ECO:0000313" key="2">
    <source>
        <dbReference type="EMBL" id="OSJ32048.1"/>
    </source>
</evidence>
<reference evidence="3 4" key="1">
    <citation type="submission" date="2017-03" db="EMBL/GenBank/DDBJ databases">
        <title>Whole genome sequences of fourteen strains of Bradyrhizobium canariense and one strain of Bradyrhizobium japonicum isolated from Lupinus (Papilionoideae: Genisteae) species in Algeria.</title>
        <authorList>
            <person name="Crovadore J."/>
            <person name="Chekireb D."/>
            <person name="Brachmann A."/>
            <person name="Chablais R."/>
            <person name="Cochard B."/>
            <person name="Lefort F."/>
        </authorList>
    </citation>
    <scope>NUCLEOTIDE SEQUENCE [LARGE SCALE GENOMIC DNA]</scope>
    <source>
        <strain evidence="1 3">UBMA195</strain>
        <strain evidence="2 4">UBMAN05</strain>
    </source>
</reference>
<protein>
    <submittedName>
        <fullName evidence="1">Uncharacterized protein</fullName>
    </submittedName>
</protein>
<evidence type="ECO:0000313" key="1">
    <source>
        <dbReference type="EMBL" id="OSJ16612.1"/>
    </source>
</evidence>
<comment type="caution">
    <text evidence="1">The sequence shown here is derived from an EMBL/GenBank/DDBJ whole genome shotgun (WGS) entry which is preliminary data.</text>
</comment>
<dbReference type="EMBL" id="NAFI01000148">
    <property type="protein sequence ID" value="OSJ16612.1"/>
    <property type="molecule type" value="Genomic_DNA"/>
</dbReference>
<gene>
    <name evidence="2" type="ORF">BST63_08280</name>
    <name evidence="1" type="ORF">BSZ18_05775</name>
</gene>
<keyword evidence="4" id="KW-1185">Reference proteome</keyword>
<proteinExistence type="predicted"/>
<dbReference type="EMBL" id="NAFK01000144">
    <property type="protein sequence ID" value="OSJ32048.1"/>
    <property type="molecule type" value="Genomic_DNA"/>
</dbReference>
<accession>A0A1X3HCR8</accession>
<dbReference type="Proteomes" id="UP000193884">
    <property type="component" value="Unassembled WGS sequence"/>
</dbReference>
<dbReference type="AlphaFoldDB" id="A0A1X3HCR8"/>
<evidence type="ECO:0000313" key="4">
    <source>
        <dbReference type="Proteomes" id="UP000193884"/>
    </source>
</evidence>
<dbReference type="Proteomes" id="UP000193553">
    <property type="component" value="Unassembled WGS sequence"/>
</dbReference>
<organism evidence="1 3">
    <name type="scientific">Bradyrhizobium canariense</name>
    <dbReference type="NCBI Taxonomy" id="255045"/>
    <lineage>
        <taxon>Bacteria</taxon>
        <taxon>Pseudomonadati</taxon>
        <taxon>Pseudomonadota</taxon>
        <taxon>Alphaproteobacteria</taxon>
        <taxon>Hyphomicrobiales</taxon>
        <taxon>Nitrobacteraceae</taxon>
        <taxon>Bradyrhizobium</taxon>
    </lineage>
</organism>
<name>A0A1X3HCR8_9BRAD</name>